<protein>
    <submittedName>
        <fullName evidence="2">Uncharacterized protein</fullName>
    </submittedName>
</protein>
<feature type="region of interest" description="Disordered" evidence="1">
    <location>
        <begin position="1"/>
        <end position="60"/>
    </location>
</feature>
<evidence type="ECO:0000256" key="1">
    <source>
        <dbReference type="SAM" id="MobiDB-lite"/>
    </source>
</evidence>
<sequence length="87" mass="9200">MRGLSPARRPHTRAADVKGVPADPGRFPASHREERTPLDGRSPGEFGSSASSEGPGWPHRVRPLSVGHLRPPVACPEGVMLGGLYAV</sequence>
<organism evidence="2 3">
    <name type="scientific">Aldrovandia affinis</name>
    <dbReference type="NCBI Taxonomy" id="143900"/>
    <lineage>
        <taxon>Eukaryota</taxon>
        <taxon>Metazoa</taxon>
        <taxon>Chordata</taxon>
        <taxon>Craniata</taxon>
        <taxon>Vertebrata</taxon>
        <taxon>Euteleostomi</taxon>
        <taxon>Actinopterygii</taxon>
        <taxon>Neopterygii</taxon>
        <taxon>Teleostei</taxon>
        <taxon>Notacanthiformes</taxon>
        <taxon>Halosauridae</taxon>
        <taxon>Aldrovandia</taxon>
    </lineage>
</organism>
<dbReference type="AlphaFoldDB" id="A0AAD7SQJ8"/>
<dbReference type="Proteomes" id="UP001221898">
    <property type="component" value="Unassembled WGS sequence"/>
</dbReference>
<comment type="caution">
    <text evidence="2">The sequence shown here is derived from an EMBL/GenBank/DDBJ whole genome shotgun (WGS) entry which is preliminary data.</text>
</comment>
<dbReference type="EMBL" id="JAINUG010000044">
    <property type="protein sequence ID" value="KAJ8406297.1"/>
    <property type="molecule type" value="Genomic_DNA"/>
</dbReference>
<accession>A0AAD7SQJ8</accession>
<evidence type="ECO:0000313" key="2">
    <source>
        <dbReference type="EMBL" id="KAJ8406297.1"/>
    </source>
</evidence>
<evidence type="ECO:0000313" key="3">
    <source>
        <dbReference type="Proteomes" id="UP001221898"/>
    </source>
</evidence>
<reference evidence="2" key="1">
    <citation type="journal article" date="2023" name="Science">
        <title>Genome structures resolve the early diversification of teleost fishes.</title>
        <authorList>
            <person name="Parey E."/>
            <person name="Louis A."/>
            <person name="Montfort J."/>
            <person name="Bouchez O."/>
            <person name="Roques C."/>
            <person name="Iampietro C."/>
            <person name="Lluch J."/>
            <person name="Castinel A."/>
            <person name="Donnadieu C."/>
            <person name="Desvignes T."/>
            <person name="Floi Bucao C."/>
            <person name="Jouanno E."/>
            <person name="Wen M."/>
            <person name="Mejri S."/>
            <person name="Dirks R."/>
            <person name="Jansen H."/>
            <person name="Henkel C."/>
            <person name="Chen W.J."/>
            <person name="Zahm M."/>
            <person name="Cabau C."/>
            <person name="Klopp C."/>
            <person name="Thompson A.W."/>
            <person name="Robinson-Rechavi M."/>
            <person name="Braasch I."/>
            <person name="Lecointre G."/>
            <person name="Bobe J."/>
            <person name="Postlethwait J.H."/>
            <person name="Berthelot C."/>
            <person name="Roest Crollius H."/>
            <person name="Guiguen Y."/>
        </authorList>
    </citation>
    <scope>NUCLEOTIDE SEQUENCE</scope>
    <source>
        <strain evidence="2">NC1722</strain>
    </source>
</reference>
<keyword evidence="3" id="KW-1185">Reference proteome</keyword>
<name>A0AAD7SQJ8_9TELE</name>
<proteinExistence type="predicted"/>
<gene>
    <name evidence="2" type="ORF">AAFF_G00305280</name>
</gene>